<sequence length="629" mass="69238">MKSRSLRRCAGVLACAAPLAGHAQAGAAAGQPIPELDPVVVTAARSPQLLRNVLADASVIERDTLARAGQSSLAEVLAQQHGIEFADSGGPQSVTSLFMRGANSNQTLVLLNGQRINNANGGGIALNALPPQAIERIEIVRGAASSLYGADAIGGVINIITREPGDKALSAYANAGYGTYGTSRYDAGVSGAADGFSYSLSTGYGQSHGFNATNRRSFSYNPDKDSYYQNYATGTLGYEWRPEQKVVAQVYRSRINGGYDASASYDYNDRYIQDLQAYSLASENRLTRYWKSTLRAGYVEDKNDSRAEGMFEDNNTRFRTRQMQYLWQNDFTLAAGQTLTLAYEHLDQRADGQMSTPTGIGNYTETRRHVNSYTGVYLGDFGRHHVQASLRNDDNSQFGSHTTGGLAYGFDLTPNLRATVAANTGFRAPSFNDLYTPTSAFGYRGNPDLKPEESRNAEIGLKYQDEDSELGVVYYQTRIKNLIQVTEDFSTVENVGRARLQGFTISGAHRFGNTRLRASLDLSNPRNEDTGKQLLRRARTVLRAGIDHRFDRLLVGAEWYASDERYDYGFPEEKRLGGYGLVNLTAAYDLSRNMQVQVRWNNVLGQRYTLADGYNTAGSNAFVNLSWRM</sequence>
<dbReference type="GO" id="GO:0015889">
    <property type="term" value="P:cobalamin transport"/>
    <property type="evidence" value="ECO:0007669"/>
    <property type="project" value="TreeGrafter"/>
</dbReference>
<feature type="chain" id="PRO_5002190097" evidence="14">
    <location>
        <begin position="26"/>
        <end position="629"/>
    </location>
</feature>
<dbReference type="Gene3D" id="2.40.170.20">
    <property type="entry name" value="TonB-dependent receptor, beta-barrel domain"/>
    <property type="match status" value="1"/>
</dbReference>
<evidence type="ECO:0000256" key="10">
    <source>
        <dbReference type="ARBA" id="ARBA00023170"/>
    </source>
</evidence>
<evidence type="ECO:0000313" key="17">
    <source>
        <dbReference type="EMBL" id="CCJ55879.1"/>
    </source>
</evidence>
<dbReference type="RefSeq" id="WP_003815090.1">
    <property type="nucleotide sequence ID" value="NC_019382.1"/>
</dbReference>
<dbReference type="GO" id="GO:0009279">
    <property type="term" value="C:cell outer membrane"/>
    <property type="evidence" value="ECO:0007669"/>
    <property type="project" value="UniProtKB-SubCell"/>
</dbReference>
<dbReference type="Gene3D" id="2.170.130.10">
    <property type="entry name" value="TonB-dependent receptor, plug domain"/>
    <property type="match status" value="1"/>
</dbReference>
<evidence type="ECO:0000256" key="12">
    <source>
        <dbReference type="PROSITE-ProRule" id="PRU01360"/>
    </source>
</evidence>
<dbReference type="PROSITE" id="PS52016">
    <property type="entry name" value="TONB_DEPENDENT_REC_3"/>
    <property type="match status" value="1"/>
</dbReference>
<organism evidence="17 18">
    <name type="scientific">Bordetella bronchiseptica 253</name>
    <dbReference type="NCBI Taxonomy" id="568707"/>
    <lineage>
        <taxon>Bacteria</taxon>
        <taxon>Pseudomonadati</taxon>
        <taxon>Pseudomonadota</taxon>
        <taxon>Betaproteobacteria</taxon>
        <taxon>Burkholderiales</taxon>
        <taxon>Alcaligenaceae</taxon>
        <taxon>Bordetella</taxon>
    </lineage>
</organism>
<evidence type="ECO:0000256" key="8">
    <source>
        <dbReference type="ARBA" id="ARBA00023077"/>
    </source>
</evidence>
<evidence type="ECO:0000313" key="18">
    <source>
        <dbReference type="Proteomes" id="UP000007564"/>
    </source>
</evidence>
<keyword evidence="6 14" id="KW-0732">Signal</keyword>
<dbReference type="HOGENOM" id="CLU_008287_18_5_4"/>
<dbReference type="PANTHER" id="PTHR30069:SF53">
    <property type="entry name" value="COLICIN I RECEPTOR-RELATED"/>
    <property type="match status" value="1"/>
</dbReference>
<dbReference type="Pfam" id="PF00593">
    <property type="entry name" value="TonB_dep_Rec_b-barrel"/>
    <property type="match status" value="1"/>
</dbReference>
<proteinExistence type="inferred from homology"/>
<feature type="domain" description="TonB-dependent receptor-like beta-barrel" evidence="15">
    <location>
        <begin position="211"/>
        <end position="603"/>
    </location>
</feature>
<keyword evidence="9 12" id="KW-0472">Membrane</keyword>
<dbReference type="CDD" id="cd01347">
    <property type="entry name" value="ligand_gated_channel"/>
    <property type="match status" value="1"/>
</dbReference>
<evidence type="ECO:0000256" key="13">
    <source>
        <dbReference type="RuleBase" id="RU003357"/>
    </source>
</evidence>
<feature type="signal peptide" evidence="14">
    <location>
        <begin position="1"/>
        <end position="25"/>
    </location>
</feature>
<dbReference type="InterPro" id="IPR000531">
    <property type="entry name" value="Beta-barrel_TonB"/>
</dbReference>
<name>A0A0C6PBY4_BORBO</name>
<evidence type="ECO:0000256" key="4">
    <source>
        <dbReference type="ARBA" id="ARBA00022452"/>
    </source>
</evidence>
<evidence type="ECO:0000259" key="15">
    <source>
        <dbReference type="Pfam" id="PF00593"/>
    </source>
</evidence>
<keyword evidence="7" id="KW-0406">Ion transport</keyword>
<dbReference type="AlphaFoldDB" id="A0A0C6PBY4"/>
<evidence type="ECO:0000256" key="6">
    <source>
        <dbReference type="ARBA" id="ARBA00022729"/>
    </source>
</evidence>
<dbReference type="OrthoDB" id="183532at2"/>
<keyword evidence="11 12" id="KW-0998">Cell outer membrane</keyword>
<keyword evidence="4 12" id="KW-1134">Transmembrane beta strand</keyword>
<reference evidence="17 18" key="1">
    <citation type="journal article" date="2012" name="BMC Genomics">
        <title>Comparative genomics of the classical Bordetella subspecies: the evolution and exchange of virulence-associated diversity amongst closely related pathogens.</title>
        <authorList>
            <person name="Park J."/>
            <person name="Zhang Y."/>
            <person name="Buboltz A.M."/>
            <person name="Zhang X."/>
            <person name="Schuster S.C."/>
            <person name="Ahuja U."/>
            <person name="Liu M."/>
            <person name="Miller J.F."/>
            <person name="Sebaihia M."/>
            <person name="Bentley S.D."/>
            <person name="Parkhill J."/>
            <person name="Harvill E.T."/>
        </authorList>
    </citation>
    <scope>NUCLEOTIDE SEQUENCE [LARGE SCALE GENOMIC DNA]</scope>
    <source>
        <strain evidence="17 18">253</strain>
    </source>
</reference>
<evidence type="ECO:0000256" key="1">
    <source>
        <dbReference type="ARBA" id="ARBA00004571"/>
    </source>
</evidence>
<evidence type="ECO:0000259" key="16">
    <source>
        <dbReference type="Pfam" id="PF07715"/>
    </source>
</evidence>
<evidence type="ECO:0000256" key="14">
    <source>
        <dbReference type="SAM" id="SignalP"/>
    </source>
</evidence>
<dbReference type="KEGG" id="bbh:BN112_3965"/>
<dbReference type="InterPro" id="IPR036942">
    <property type="entry name" value="Beta-barrel_TonB_sf"/>
</dbReference>
<evidence type="ECO:0000256" key="3">
    <source>
        <dbReference type="ARBA" id="ARBA00022448"/>
    </source>
</evidence>
<accession>A0A0C6PBY4</accession>
<evidence type="ECO:0000256" key="11">
    <source>
        <dbReference type="ARBA" id="ARBA00023237"/>
    </source>
</evidence>
<evidence type="ECO:0000256" key="2">
    <source>
        <dbReference type="ARBA" id="ARBA00009810"/>
    </source>
</evidence>
<dbReference type="GeneID" id="56477044"/>
<keyword evidence="10" id="KW-0675">Receptor</keyword>
<dbReference type="SUPFAM" id="SSF56935">
    <property type="entry name" value="Porins"/>
    <property type="match status" value="1"/>
</dbReference>
<dbReference type="EMBL" id="HE965806">
    <property type="protein sequence ID" value="CCJ55879.1"/>
    <property type="molecule type" value="Genomic_DNA"/>
</dbReference>
<protein>
    <submittedName>
        <fullName evidence="17">Putative outer membrane protein</fullName>
    </submittedName>
</protein>
<keyword evidence="5 12" id="KW-0812">Transmembrane</keyword>
<dbReference type="GO" id="GO:0006811">
    <property type="term" value="P:monoatomic ion transport"/>
    <property type="evidence" value="ECO:0007669"/>
    <property type="project" value="UniProtKB-KW"/>
</dbReference>
<keyword evidence="3 12" id="KW-0813">Transport</keyword>
<dbReference type="InterPro" id="IPR037066">
    <property type="entry name" value="Plug_dom_sf"/>
</dbReference>
<feature type="domain" description="TonB-dependent receptor plug" evidence="16">
    <location>
        <begin position="51"/>
        <end position="156"/>
    </location>
</feature>
<dbReference type="InterPro" id="IPR039426">
    <property type="entry name" value="TonB-dep_rcpt-like"/>
</dbReference>
<dbReference type="InterPro" id="IPR012910">
    <property type="entry name" value="Plug_dom"/>
</dbReference>
<evidence type="ECO:0000256" key="5">
    <source>
        <dbReference type="ARBA" id="ARBA00022692"/>
    </source>
</evidence>
<comment type="similarity">
    <text evidence="2 12 13">Belongs to the TonB-dependent receptor family.</text>
</comment>
<dbReference type="PANTHER" id="PTHR30069">
    <property type="entry name" value="TONB-DEPENDENT OUTER MEMBRANE RECEPTOR"/>
    <property type="match status" value="1"/>
</dbReference>
<dbReference type="Proteomes" id="UP000007564">
    <property type="component" value="Chromosome"/>
</dbReference>
<evidence type="ECO:0000256" key="7">
    <source>
        <dbReference type="ARBA" id="ARBA00023065"/>
    </source>
</evidence>
<gene>
    <name evidence="17" type="ORF">BN112_3965</name>
</gene>
<dbReference type="Pfam" id="PF07715">
    <property type="entry name" value="Plug"/>
    <property type="match status" value="1"/>
</dbReference>
<evidence type="ECO:0000256" key="9">
    <source>
        <dbReference type="ARBA" id="ARBA00023136"/>
    </source>
</evidence>
<comment type="subcellular location">
    <subcellularLocation>
        <location evidence="1 12">Cell outer membrane</location>
        <topology evidence="1 12">Multi-pass membrane protein</topology>
    </subcellularLocation>
</comment>
<keyword evidence="8 13" id="KW-0798">TonB box</keyword>